<evidence type="ECO:0000256" key="11">
    <source>
        <dbReference type="ARBA" id="ARBA00029774"/>
    </source>
</evidence>
<feature type="binding site" evidence="14">
    <location>
        <position position="146"/>
    </location>
    <ligand>
        <name>ATP</name>
        <dbReference type="ChEBI" id="CHEBI:30616"/>
    </ligand>
</feature>
<accession>I6YTV8</accession>
<feature type="binding site" evidence="14">
    <location>
        <position position="53"/>
    </location>
    <ligand>
        <name>ATP</name>
        <dbReference type="ChEBI" id="CHEBI:30616"/>
    </ligand>
</feature>
<dbReference type="OrthoDB" id="9814580at2"/>
<evidence type="ECO:0000256" key="7">
    <source>
        <dbReference type="ARBA" id="ARBA00022694"/>
    </source>
</evidence>
<dbReference type="GO" id="GO:0005524">
    <property type="term" value="F:ATP binding"/>
    <property type="evidence" value="ECO:0007669"/>
    <property type="project" value="UniProtKB-UniRule"/>
</dbReference>
<dbReference type="GO" id="GO:0000049">
    <property type="term" value="F:tRNA binding"/>
    <property type="evidence" value="ECO:0007669"/>
    <property type="project" value="TreeGrafter"/>
</dbReference>
<protein>
    <recommendedName>
        <fullName evidence="4 13">Threonylcarbamoyl-AMP synthase</fullName>
        <shortName evidence="13">TC-AMP synthase</shortName>
        <ecNumber evidence="3 13">2.7.7.87</ecNumber>
    </recommendedName>
    <alternativeName>
        <fullName evidence="11 13">L-threonylcarbamoyladenylate synthase</fullName>
    </alternativeName>
</protein>
<dbReference type="PIRSF" id="PIRSF004930">
    <property type="entry name" value="Tln_factor_SUA5"/>
    <property type="match status" value="1"/>
</dbReference>
<proteinExistence type="inferred from homology"/>
<evidence type="ECO:0000313" key="17">
    <source>
        <dbReference type="Proteomes" id="UP000009011"/>
    </source>
</evidence>
<evidence type="ECO:0000256" key="1">
    <source>
        <dbReference type="ARBA" id="ARBA00004496"/>
    </source>
</evidence>
<dbReference type="AlphaFoldDB" id="I6YTV8"/>
<dbReference type="KEGG" id="mro:MROS_0704"/>
<comment type="similarity">
    <text evidence="2 13">Belongs to the SUA5 family.</text>
</comment>
<evidence type="ECO:0000256" key="13">
    <source>
        <dbReference type="PIRNR" id="PIRNR004930"/>
    </source>
</evidence>
<keyword evidence="5 13" id="KW-0963">Cytoplasm</keyword>
<evidence type="ECO:0000256" key="5">
    <source>
        <dbReference type="ARBA" id="ARBA00022490"/>
    </source>
</evidence>
<evidence type="ECO:0000256" key="4">
    <source>
        <dbReference type="ARBA" id="ARBA00015492"/>
    </source>
</evidence>
<evidence type="ECO:0000256" key="8">
    <source>
        <dbReference type="ARBA" id="ARBA00022695"/>
    </source>
</evidence>
<dbReference type="GO" id="GO:0005737">
    <property type="term" value="C:cytoplasm"/>
    <property type="evidence" value="ECO:0007669"/>
    <property type="project" value="UniProtKB-SubCell"/>
</dbReference>
<feature type="binding site" evidence="14">
    <location>
        <position position="57"/>
    </location>
    <ligand>
        <name>ATP</name>
        <dbReference type="ChEBI" id="CHEBI:30616"/>
    </ligand>
</feature>
<feature type="binding site" evidence="14">
    <location>
        <position position="112"/>
    </location>
    <ligand>
        <name>ATP</name>
        <dbReference type="ChEBI" id="CHEBI:30616"/>
    </ligand>
</feature>
<dbReference type="GO" id="GO:0003725">
    <property type="term" value="F:double-stranded RNA binding"/>
    <property type="evidence" value="ECO:0007669"/>
    <property type="project" value="UniProtKB-UniRule"/>
</dbReference>
<feature type="binding site" evidence="14">
    <location>
        <position position="225"/>
    </location>
    <ligand>
        <name>ATP</name>
        <dbReference type="ChEBI" id="CHEBI:30616"/>
    </ligand>
</feature>
<dbReference type="EC" id="2.7.7.87" evidence="3 13"/>
<evidence type="ECO:0000256" key="3">
    <source>
        <dbReference type="ARBA" id="ARBA00012584"/>
    </source>
</evidence>
<dbReference type="GO" id="GO:0008033">
    <property type="term" value="P:tRNA processing"/>
    <property type="evidence" value="ECO:0007669"/>
    <property type="project" value="UniProtKB-KW"/>
</dbReference>
<dbReference type="Pfam" id="PF03481">
    <property type="entry name" value="Sua5_C"/>
    <property type="match status" value="1"/>
</dbReference>
<feature type="binding site" evidence="14">
    <location>
        <position position="189"/>
    </location>
    <ligand>
        <name>ATP</name>
        <dbReference type="ChEBI" id="CHEBI:30616"/>
    </ligand>
</feature>
<evidence type="ECO:0000256" key="12">
    <source>
        <dbReference type="ARBA" id="ARBA00048366"/>
    </source>
</evidence>
<keyword evidence="8 13" id="KW-0548">Nucleotidyltransferase</keyword>
<evidence type="ECO:0000259" key="15">
    <source>
        <dbReference type="PROSITE" id="PS51163"/>
    </source>
</evidence>
<feature type="binding site" evidence="14">
    <location>
        <position position="175"/>
    </location>
    <ligand>
        <name>L-threonine</name>
        <dbReference type="ChEBI" id="CHEBI:57926"/>
    </ligand>
</feature>
<dbReference type="InterPro" id="IPR006070">
    <property type="entry name" value="Sua5-like_dom"/>
</dbReference>
<evidence type="ECO:0000256" key="10">
    <source>
        <dbReference type="ARBA" id="ARBA00022840"/>
    </source>
</evidence>
<dbReference type="PATRIC" id="fig|1191523.3.peg.736"/>
<keyword evidence="10 13" id="KW-0067">ATP-binding</keyword>
<dbReference type="GO" id="GO:0006450">
    <property type="term" value="P:regulation of translational fidelity"/>
    <property type="evidence" value="ECO:0007669"/>
    <property type="project" value="TreeGrafter"/>
</dbReference>
<dbReference type="GO" id="GO:0061710">
    <property type="term" value="F:L-threonylcarbamoyladenylate synthase"/>
    <property type="evidence" value="ECO:0007669"/>
    <property type="project" value="UniProtKB-EC"/>
</dbReference>
<feature type="binding site" evidence="14">
    <location>
        <position position="30"/>
    </location>
    <ligand>
        <name>L-threonine</name>
        <dbReference type="ChEBI" id="CHEBI:57926"/>
    </ligand>
</feature>
<dbReference type="HOGENOM" id="CLU_031397_0_0_10"/>
<dbReference type="Gene3D" id="3.90.870.10">
    <property type="entry name" value="DHBP synthase"/>
    <property type="match status" value="1"/>
</dbReference>
<feature type="binding site" evidence="14">
    <location>
        <position position="136"/>
    </location>
    <ligand>
        <name>L-threonine</name>
        <dbReference type="ChEBI" id="CHEBI:57926"/>
    </ligand>
</feature>
<feature type="binding site" evidence="14">
    <location>
        <position position="138"/>
    </location>
    <ligand>
        <name>ATP</name>
        <dbReference type="ChEBI" id="CHEBI:30616"/>
    </ligand>
</feature>
<organism evidence="16 17">
    <name type="scientific">Melioribacter roseus (strain DSM 23840 / JCM 17771 / VKM B-2668 / P3M-2)</name>
    <dbReference type="NCBI Taxonomy" id="1191523"/>
    <lineage>
        <taxon>Bacteria</taxon>
        <taxon>Pseudomonadati</taxon>
        <taxon>Ignavibacteriota</taxon>
        <taxon>Ignavibacteria</taxon>
        <taxon>Ignavibacteriales</taxon>
        <taxon>Melioribacteraceae</taxon>
        <taxon>Melioribacter</taxon>
    </lineage>
</organism>
<feature type="binding site" evidence="14">
    <location>
        <position position="62"/>
    </location>
    <ligand>
        <name>L-threonine</name>
        <dbReference type="ChEBI" id="CHEBI:57926"/>
    </ligand>
</feature>
<gene>
    <name evidence="16" type="ordered locus">MROS_0704</name>
</gene>
<dbReference type="EMBL" id="CP003557">
    <property type="protein sequence ID" value="AFN73947.1"/>
    <property type="molecule type" value="Genomic_DNA"/>
</dbReference>
<dbReference type="InterPro" id="IPR010923">
    <property type="entry name" value="T(6)A37_SUA5"/>
</dbReference>
<dbReference type="STRING" id="1191523.MROS_0704"/>
<dbReference type="PANTHER" id="PTHR17490:SF16">
    <property type="entry name" value="THREONYLCARBAMOYL-AMP SYNTHASE"/>
    <property type="match status" value="1"/>
</dbReference>
<comment type="subcellular location">
    <subcellularLocation>
        <location evidence="1 13">Cytoplasm</location>
    </subcellularLocation>
</comment>
<keyword evidence="17" id="KW-1185">Reference proteome</keyword>
<keyword evidence="6 13" id="KW-0808">Transferase</keyword>
<dbReference type="FunFam" id="3.90.870.10:FF:000009">
    <property type="entry name" value="Threonylcarbamoyl-AMP synthase, putative"/>
    <property type="match status" value="1"/>
</dbReference>
<dbReference type="SUPFAM" id="SSF55821">
    <property type="entry name" value="YrdC/RibB"/>
    <property type="match status" value="1"/>
</dbReference>
<dbReference type="InterPro" id="IPR005145">
    <property type="entry name" value="Sua5_C"/>
</dbReference>
<keyword evidence="9 13" id="KW-0547">Nucleotide-binding</keyword>
<evidence type="ECO:0000313" key="16">
    <source>
        <dbReference type="EMBL" id="AFN73947.1"/>
    </source>
</evidence>
<name>I6YTV8_MELRP</name>
<dbReference type="InterPro" id="IPR050156">
    <property type="entry name" value="TC-AMP_synthase_SUA5"/>
</dbReference>
<dbReference type="InterPro" id="IPR017945">
    <property type="entry name" value="DHBP_synth_RibB-like_a/b_dom"/>
</dbReference>
<comment type="catalytic activity">
    <reaction evidence="12 13">
        <text>L-threonine + hydrogencarbonate + ATP = L-threonylcarbamoyladenylate + diphosphate + H2O</text>
        <dbReference type="Rhea" id="RHEA:36407"/>
        <dbReference type="ChEBI" id="CHEBI:15377"/>
        <dbReference type="ChEBI" id="CHEBI:17544"/>
        <dbReference type="ChEBI" id="CHEBI:30616"/>
        <dbReference type="ChEBI" id="CHEBI:33019"/>
        <dbReference type="ChEBI" id="CHEBI:57926"/>
        <dbReference type="ChEBI" id="CHEBI:73682"/>
        <dbReference type="EC" id="2.7.7.87"/>
    </reaction>
</comment>
<feature type="domain" description="YrdC-like" evidence="15">
    <location>
        <begin position="8"/>
        <end position="193"/>
    </location>
</feature>
<keyword evidence="7 13" id="KW-0819">tRNA processing</keyword>
<evidence type="ECO:0000256" key="14">
    <source>
        <dbReference type="PIRSR" id="PIRSR004930-1"/>
    </source>
</evidence>
<reference evidence="16 17" key="1">
    <citation type="journal article" date="2013" name="PLoS ONE">
        <title>Genomic analysis of Melioribacter roseus, facultatively anaerobic organotrophic bacterium representing a novel deep lineage within Bacteriodetes/Chlorobi group.</title>
        <authorList>
            <person name="Kadnikov V.V."/>
            <person name="Mardanov A.V."/>
            <person name="Podosokorskaya O.A."/>
            <person name="Gavrilov S.N."/>
            <person name="Kublanov I.V."/>
            <person name="Beletsky A.V."/>
            <person name="Bonch-Osmolovskaya E.A."/>
            <person name="Ravin N.V."/>
        </authorList>
    </citation>
    <scope>NUCLEOTIDE SEQUENCE [LARGE SCALE GENOMIC DNA]</scope>
    <source>
        <strain evidence="17">JCM 17771 / P3M-2</strain>
    </source>
</reference>
<dbReference type="PROSITE" id="PS51163">
    <property type="entry name" value="YRDC"/>
    <property type="match status" value="1"/>
</dbReference>
<evidence type="ECO:0000256" key="2">
    <source>
        <dbReference type="ARBA" id="ARBA00007663"/>
    </source>
</evidence>
<evidence type="ECO:0000256" key="6">
    <source>
        <dbReference type="ARBA" id="ARBA00022679"/>
    </source>
</evidence>
<sequence>MPIYKYDDKSLQKAAELIKKGELVAFPTETVYGLGADGLNPIAVAKIFEKKNRPSFNPLILHISDKSALKNYVFYEEPVIDKLIDKFWPGPLTLVLPKNEIVPDIVTSGNDTVAIRMPGNEIALKLIELSGCPIAAPSANKFGHLSPTDAEHVEKSLGSDLFILDGGECAVGLESTIIGYRDGIFSILRPGGIPIEEIEKITGVLKKRDKNETSPESPGQLPFHYSPEIPLYIIDKSIMSNNNFLNSLKNRKAGLLLFKESNPEIESILPSYSKKILSETGNMAEAAANLFKFLHDFEKEKVDLILTEPVEPSGLGLAIMDRLKRAAERYKI</sequence>
<dbReference type="PANTHER" id="PTHR17490">
    <property type="entry name" value="SUA5"/>
    <property type="match status" value="1"/>
</dbReference>
<dbReference type="eggNOG" id="COG0009">
    <property type="taxonomic scope" value="Bacteria"/>
</dbReference>
<comment type="function">
    <text evidence="13">Required for the formation of a threonylcarbamoyl group on adenosine at position 37 (t(6)A37) in tRNAs that read codons beginning with adenine.</text>
</comment>
<feature type="binding site" evidence="14">
    <location>
        <position position="116"/>
    </location>
    <ligand>
        <name>L-threonine</name>
        <dbReference type="ChEBI" id="CHEBI:57926"/>
    </ligand>
</feature>
<dbReference type="Pfam" id="PF01300">
    <property type="entry name" value="Sua5_yciO_yrdC"/>
    <property type="match status" value="1"/>
</dbReference>
<dbReference type="InterPro" id="IPR038385">
    <property type="entry name" value="Sua5/YwlC_C"/>
</dbReference>
<dbReference type="NCBIfam" id="TIGR00057">
    <property type="entry name" value="L-threonylcarbamoyladenylate synthase"/>
    <property type="match status" value="1"/>
</dbReference>
<dbReference type="RefSeq" id="WP_014855383.1">
    <property type="nucleotide sequence ID" value="NC_018178.1"/>
</dbReference>
<dbReference type="Proteomes" id="UP000009011">
    <property type="component" value="Chromosome"/>
</dbReference>
<evidence type="ECO:0000256" key="9">
    <source>
        <dbReference type="ARBA" id="ARBA00022741"/>
    </source>
</evidence>
<dbReference type="Gene3D" id="3.40.50.11030">
    <property type="entry name" value="Threonylcarbamoyl-AMP synthase, C-terminal domain"/>
    <property type="match status" value="1"/>
</dbReference>